<name>B7FTQ6_PHATC</name>
<dbReference type="InterPro" id="IPR029058">
    <property type="entry name" value="AB_hydrolase_fold"/>
</dbReference>
<accession>B7FTQ6</accession>
<dbReference type="OrthoDB" id="5985073at2759"/>
<dbReference type="STRING" id="556484.B7FTQ6"/>
<dbReference type="InParanoid" id="B7FTQ6"/>
<organism evidence="1 2">
    <name type="scientific">Phaeodactylum tricornutum (strain CCAP 1055/1)</name>
    <dbReference type="NCBI Taxonomy" id="556484"/>
    <lineage>
        <taxon>Eukaryota</taxon>
        <taxon>Sar</taxon>
        <taxon>Stramenopiles</taxon>
        <taxon>Ochrophyta</taxon>
        <taxon>Bacillariophyta</taxon>
        <taxon>Bacillariophyceae</taxon>
        <taxon>Bacillariophycidae</taxon>
        <taxon>Naviculales</taxon>
        <taxon>Phaeodactylaceae</taxon>
        <taxon>Phaeodactylum</taxon>
    </lineage>
</organism>
<proteinExistence type="predicted"/>
<dbReference type="SUPFAM" id="SSF53474">
    <property type="entry name" value="alpha/beta-Hydrolases"/>
    <property type="match status" value="1"/>
</dbReference>
<dbReference type="Gene3D" id="3.40.50.1820">
    <property type="entry name" value="alpha/beta hydrolase"/>
    <property type="match status" value="1"/>
</dbReference>
<dbReference type="PANTHER" id="PTHR35560">
    <property type="entry name" value="BLL0132 PROTEIN"/>
    <property type="match status" value="1"/>
</dbReference>
<dbReference type="Proteomes" id="UP000000759">
    <property type="component" value="Chromosome 4"/>
</dbReference>
<evidence type="ECO:0000313" key="1">
    <source>
        <dbReference type="EMBL" id="EEC50123.1"/>
    </source>
</evidence>
<dbReference type="KEGG" id="pti:PHATRDRAFT_33738"/>
<sequence>MPMTTFVLPQRRLNCRECTHLILFSSWHLFITDDREICATAGAACWEEDGSGGPWRYGADAIASLSATNFSSFAVLDQFIDILLNRRAFASVERITIAGHSAGGQFVQRWSLLTRMWDDRFHGVVANPSSYAFLTPLRSIHGKWQLPSTRCNQYNQWEWGVAVGGNYTVPYVDGVLHRLDLSTLIHRFGKRSMYYMVGSQDVCTVPGNSKGWCSSHGLESTCMDRMQGRNRWERNSRYMDSLRLVGVGETHNRIVVPGVGHDHSLMFNSKQGIAAIYGSHVVAGAM</sequence>
<dbReference type="PANTHER" id="PTHR35560:SF3">
    <property type="entry name" value="PEPTIDASE S9 PROLYL OLIGOPEPTIDASE CATALYTIC DOMAIN-CONTAINING PROTEIN"/>
    <property type="match status" value="1"/>
</dbReference>
<reference evidence="1 2" key="1">
    <citation type="journal article" date="2008" name="Nature">
        <title>The Phaeodactylum genome reveals the evolutionary history of diatom genomes.</title>
        <authorList>
            <person name="Bowler C."/>
            <person name="Allen A.E."/>
            <person name="Badger J.H."/>
            <person name="Grimwood J."/>
            <person name="Jabbari K."/>
            <person name="Kuo A."/>
            <person name="Maheswari U."/>
            <person name="Martens C."/>
            <person name="Maumus F."/>
            <person name="Otillar R.P."/>
            <person name="Rayko E."/>
            <person name="Salamov A."/>
            <person name="Vandepoele K."/>
            <person name="Beszteri B."/>
            <person name="Gruber A."/>
            <person name="Heijde M."/>
            <person name="Katinka M."/>
            <person name="Mock T."/>
            <person name="Valentin K."/>
            <person name="Verret F."/>
            <person name="Berges J.A."/>
            <person name="Brownlee C."/>
            <person name="Cadoret J.P."/>
            <person name="Chiovitti A."/>
            <person name="Choi C.J."/>
            <person name="Coesel S."/>
            <person name="De Martino A."/>
            <person name="Detter J.C."/>
            <person name="Durkin C."/>
            <person name="Falciatore A."/>
            <person name="Fournet J."/>
            <person name="Haruta M."/>
            <person name="Huysman M.J."/>
            <person name="Jenkins B.D."/>
            <person name="Jiroutova K."/>
            <person name="Jorgensen R.E."/>
            <person name="Joubert Y."/>
            <person name="Kaplan A."/>
            <person name="Kroger N."/>
            <person name="Kroth P.G."/>
            <person name="La Roche J."/>
            <person name="Lindquist E."/>
            <person name="Lommer M."/>
            <person name="Martin-Jezequel V."/>
            <person name="Lopez P.J."/>
            <person name="Lucas S."/>
            <person name="Mangogna M."/>
            <person name="McGinnis K."/>
            <person name="Medlin L.K."/>
            <person name="Montsant A."/>
            <person name="Oudot-Le Secq M.P."/>
            <person name="Napoli C."/>
            <person name="Obornik M."/>
            <person name="Parker M.S."/>
            <person name="Petit J.L."/>
            <person name="Porcel B.M."/>
            <person name="Poulsen N."/>
            <person name="Robison M."/>
            <person name="Rychlewski L."/>
            <person name="Rynearson T.A."/>
            <person name="Schmutz J."/>
            <person name="Shapiro H."/>
            <person name="Siaut M."/>
            <person name="Stanley M."/>
            <person name="Sussman M.R."/>
            <person name="Taylor A.R."/>
            <person name="Vardi A."/>
            <person name="von Dassow P."/>
            <person name="Vyverman W."/>
            <person name="Willis A."/>
            <person name="Wyrwicz L.S."/>
            <person name="Rokhsar D.S."/>
            <person name="Weissenbach J."/>
            <person name="Armbrust E.V."/>
            <person name="Green B.R."/>
            <person name="Van de Peer Y."/>
            <person name="Grigoriev I.V."/>
        </authorList>
    </citation>
    <scope>NUCLEOTIDE SEQUENCE [LARGE SCALE GENOMIC DNA]</scope>
    <source>
        <strain evidence="1 2">CCAP 1055/1</strain>
    </source>
</reference>
<reference evidence="2" key="2">
    <citation type="submission" date="2008-08" db="EMBL/GenBank/DDBJ databases">
        <authorList>
            <consortium name="Diatom Consortium"/>
            <person name="Grigoriev I."/>
            <person name="Grimwood J."/>
            <person name="Kuo A."/>
            <person name="Otillar R.P."/>
            <person name="Salamov A."/>
            <person name="Detter J.C."/>
            <person name="Lindquist E."/>
            <person name="Shapiro H."/>
            <person name="Lucas S."/>
            <person name="Glavina del Rio T."/>
            <person name="Pitluck S."/>
            <person name="Rokhsar D."/>
            <person name="Bowler C."/>
        </authorList>
    </citation>
    <scope>GENOME REANNOTATION</scope>
    <source>
        <strain evidence="2">CCAP 1055/1</strain>
    </source>
</reference>
<dbReference type="RefSeq" id="XP_002178458.1">
    <property type="nucleotide sequence ID" value="XM_002178422.1"/>
</dbReference>
<dbReference type="AlphaFoldDB" id="B7FTQ6"/>
<dbReference type="GeneID" id="7198025"/>
<keyword evidence="2" id="KW-1185">Reference proteome</keyword>
<dbReference type="PaxDb" id="2850-Phatr33738"/>
<dbReference type="EMBL" id="CM000607">
    <property type="protein sequence ID" value="EEC50123.1"/>
    <property type="molecule type" value="Genomic_DNA"/>
</dbReference>
<gene>
    <name evidence="1" type="ORF">PHATRDRAFT_33738</name>
</gene>
<evidence type="ECO:0000313" key="2">
    <source>
        <dbReference type="Proteomes" id="UP000000759"/>
    </source>
</evidence>
<protein>
    <submittedName>
        <fullName evidence="1">Uncharacterized protein</fullName>
    </submittedName>
</protein>